<name>A0A7W8CVT4_9FIRM</name>
<reference evidence="1 2" key="1">
    <citation type="submission" date="2020-08" db="EMBL/GenBank/DDBJ databases">
        <title>Genomic Encyclopedia of Type Strains, Phase IV (KMG-IV): sequencing the most valuable type-strain genomes for metagenomic binning, comparative biology and taxonomic classification.</title>
        <authorList>
            <person name="Goeker M."/>
        </authorList>
    </citation>
    <scope>NUCLEOTIDE SEQUENCE [LARGE SCALE GENOMIC DNA]</scope>
    <source>
        <strain evidence="1 2">DSM 25799</strain>
    </source>
</reference>
<evidence type="ECO:0000313" key="1">
    <source>
        <dbReference type="EMBL" id="MBB5182505.1"/>
    </source>
</evidence>
<dbReference type="Proteomes" id="UP000539953">
    <property type="component" value="Unassembled WGS sequence"/>
</dbReference>
<organism evidence="1 2">
    <name type="scientific">Catenisphaera adipataccumulans</name>
    <dbReference type="NCBI Taxonomy" id="700500"/>
    <lineage>
        <taxon>Bacteria</taxon>
        <taxon>Bacillati</taxon>
        <taxon>Bacillota</taxon>
        <taxon>Erysipelotrichia</taxon>
        <taxon>Erysipelotrichales</taxon>
        <taxon>Erysipelotrichaceae</taxon>
        <taxon>Catenisphaera</taxon>
    </lineage>
</organism>
<comment type="caution">
    <text evidence="1">The sequence shown here is derived from an EMBL/GenBank/DDBJ whole genome shotgun (WGS) entry which is preliminary data.</text>
</comment>
<gene>
    <name evidence="1" type="ORF">HNQ47_000524</name>
</gene>
<protein>
    <submittedName>
        <fullName evidence="1">Uncharacterized protein</fullName>
    </submittedName>
</protein>
<keyword evidence="2" id="KW-1185">Reference proteome</keyword>
<accession>A0A7W8CVT4</accession>
<dbReference type="EMBL" id="JACHHK010000002">
    <property type="protein sequence ID" value="MBB5182505.1"/>
    <property type="molecule type" value="Genomic_DNA"/>
</dbReference>
<evidence type="ECO:0000313" key="2">
    <source>
        <dbReference type="Proteomes" id="UP000539953"/>
    </source>
</evidence>
<sequence length="174" mass="20302">MEESNIDKEFLQRLVPMTVELFEGFDSEQLMNMLSTQIIAGDNVALVLLNDLPKETLDNVSVYLGNALRCAMMNILCIEAVLKERDLLTSFYRKRPFVDYVNGKLKYFEDYRDHLANWMVANDEGKLNEAKRAKVDRRLKTKYEKQGRDITPYLNSTYMRRWNELFPEDVAGSA</sequence>
<dbReference type="RefSeq" id="WP_183327254.1">
    <property type="nucleotide sequence ID" value="NZ_JACHHK010000002.1"/>
</dbReference>
<dbReference type="AlphaFoldDB" id="A0A7W8CVT4"/>
<proteinExistence type="predicted"/>